<keyword evidence="1" id="KW-0223">Dioxygenase</keyword>
<dbReference type="Proteomes" id="UP000694036">
    <property type="component" value="Chromosome"/>
</dbReference>
<proteinExistence type="predicted"/>
<evidence type="ECO:0000313" key="1">
    <source>
        <dbReference type="EMBL" id="QXJ35433.1"/>
    </source>
</evidence>
<dbReference type="GO" id="GO:0018577">
    <property type="term" value="F:catechol 2,3-dioxygenase activity"/>
    <property type="evidence" value="ECO:0007669"/>
    <property type="project" value="UniProtKB-EC"/>
</dbReference>
<dbReference type="GeneID" id="65557330"/>
<name>A0A8F5C1N6_9CREN</name>
<evidence type="ECO:0000313" key="2">
    <source>
        <dbReference type="Proteomes" id="UP000694036"/>
    </source>
</evidence>
<dbReference type="EMBL" id="CP077713">
    <property type="protein sequence ID" value="QXJ35433.1"/>
    <property type="molecule type" value="Genomic_DNA"/>
</dbReference>
<dbReference type="EC" id="1.13.11.2" evidence="1"/>
<sequence>MDYTDDILRVVNFYTDHGLEIVGGLLRHGINDRHSLYVKGPSCSITELLPGVTLILYRIRNQYGDTKVEENRWLYYWGDGKEALWYGNPIPANRVSDKLKEIVRQKLGSKI</sequence>
<keyword evidence="1" id="KW-0560">Oxidoreductase</keyword>
<reference evidence="1 2" key="1">
    <citation type="journal article" date="2021" name="Environ. Microbiol.">
        <title>New insights into the diversity and evolution of the archaeal mobilome from three complete genomes of Saccharolobus shibatae.</title>
        <authorList>
            <person name="Medvedeva S."/>
            <person name="Brandt D."/>
            <person name="Cvirkaite-Krupovic V."/>
            <person name="Liu Y."/>
            <person name="Severinov K."/>
            <person name="Ishino S."/>
            <person name="Ishino Y."/>
            <person name="Prangishvili D."/>
            <person name="Kalinowski J."/>
            <person name="Krupovic M."/>
        </authorList>
    </citation>
    <scope>NUCLEOTIDE SEQUENCE [LARGE SCALE GENOMIC DNA]</scope>
    <source>
        <strain evidence="1 2">S38A</strain>
    </source>
</reference>
<dbReference type="AlphaFoldDB" id="A0A8F5C1N6"/>
<gene>
    <name evidence="1" type="ORF">J5U22_01980</name>
</gene>
<dbReference type="RefSeq" id="WP_261310025.1">
    <property type="nucleotide sequence ID" value="NZ_CP077713.1"/>
</dbReference>
<keyword evidence="2" id="KW-1185">Reference proteome</keyword>
<accession>A0A8F5C1N6</accession>
<organism evidence="1 2">
    <name type="scientific">Saccharolobus shibatae</name>
    <dbReference type="NCBI Taxonomy" id="2286"/>
    <lineage>
        <taxon>Archaea</taxon>
        <taxon>Thermoproteota</taxon>
        <taxon>Thermoprotei</taxon>
        <taxon>Sulfolobales</taxon>
        <taxon>Sulfolobaceae</taxon>
        <taxon>Saccharolobus</taxon>
    </lineage>
</organism>
<protein>
    <submittedName>
        <fullName evidence="1">Catechol 2,3-dioxygenase</fullName>
        <ecNumber evidence="1">1.13.11.2</ecNumber>
    </submittedName>
</protein>